<dbReference type="Proteomes" id="UP001221686">
    <property type="component" value="Unassembled WGS sequence"/>
</dbReference>
<accession>A0ABT5EE68</accession>
<evidence type="ECO:0000313" key="2">
    <source>
        <dbReference type="Proteomes" id="UP001221686"/>
    </source>
</evidence>
<dbReference type="EMBL" id="JAQNDL010000005">
    <property type="protein sequence ID" value="MDC0723710.1"/>
    <property type="molecule type" value="Genomic_DNA"/>
</dbReference>
<organism evidence="1 2">
    <name type="scientific">Nannocystis bainbridge</name>
    <dbReference type="NCBI Taxonomy" id="2995303"/>
    <lineage>
        <taxon>Bacteria</taxon>
        <taxon>Pseudomonadati</taxon>
        <taxon>Myxococcota</taxon>
        <taxon>Polyangia</taxon>
        <taxon>Nannocystales</taxon>
        <taxon>Nannocystaceae</taxon>
        <taxon>Nannocystis</taxon>
    </lineage>
</organism>
<keyword evidence="2" id="KW-1185">Reference proteome</keyword>
<sequence>MRRAIISAVGAIVFLMGCDEAEELAGEDETEVAEVAPFDEVSGRGGECATMYEHWHFEGEAKRVEAGAYVSFIGNLWNDVVSSVKVRSGCVLNVFEHADFAGAQNSFQGSVPFVGEWWNDKISAYTCDC</sequence>
<dbReference type="InterPro" id="IPR011024">
    <property type="entry name" value="G_crystallin-like"/>
</dbReference>
<dbReference type="PROSITE" id="PS51257">
    <property type="entry name" value="PROKAR_LIPOPROTEIN"/>
    <property type="match status" value="1"/>
</dbReference>
<dbReference type="Gene3D" id="2.60.20.10">
    <property type="entry name" value="Crystallins"/>
    <property type="match status" value="1"/>
</dbReference>
<reference evidence="1 2" key="1">
    <citation type="submission" date="2022-11" db="EMBL/GenBank/DDBJ databases">
        <title>Minimal conservation of predation-associated metabolite biosynthetic gene clusters underscores biosynthetic potential of Myxococcota including descriptions for ten novel species: Archangium lansinium sp. nov., Myxococcus landrumus sp. nov., Nannocystis bai.</title>
        <authorList>
            <person name="Ahearne A."/>
            <person name="Stevens C."/>
            <person name="Dowd S."/>
        </authorList>
    </citation>
    <scope>NUCLEOTIDE SEQUENCE [LARGE SCALE GENOMIC DNA]</scope>
    <source>
        <strain evidence="1 2">BB15-2</strain>
    </source>
</reference>
<protein>
    <submittedName>
        <fullName evidence="1">Beta/gamma crystallin-related protein</fullName>
    </submittedName>
</protein>
<evidence type="ECO:0000313" key="1">
    <source>
        <dbReference type="EMBL" id="MDC0723710.1"/>
    </source>
</evidence>
<proteinExistence type="predicted"/>
<dbReference type="SUPFAM" id="SSF49695">
    <property type="entry name" value="gamma-Crystallin-like"/>
    <property type="match status" value="1"/>
</dbReference>
<gene>
    <name evidence="1" type="ORF">POL25_42900</name>
</gene>
<comment type="caution">
    <text evidence="1">The sequence shown here is derived from an EMBL/GenBank/DDBJ whole genome shotgun (WGS) entry which is preliminary data.</text>
</comment>
<name>A0ABT5EE68_9BACT</name>